<evidence type="ECO:0000313" key="1">
    <source>
        <dbReference type="EMBL" id="OOF96360.1"/>
    </source>
</evidence>
<protein>
    <submittedName>
        <fullName evidence="1">Uncharacterized protein</fullName>
    </submittedName>
</protein>
<dbReference type="VEuPathDB" id="FungiDB:ASPCADRAFT_4406"/>
<proteinExistence type="predicted"/>
<dbReference type="EMBL" id="KV907498">
    <property type="protein sequence ID" value="OOF96360.1"/>
    <property type="molecule type" value="Genomic_DNA"/>
</dbReference>
<reference evidence="2" key="1">
    <citation type="journal article" date="2017" name="Genome Biol.">
        <title>Comparative genomics reveals high biological diversity and specific adaptations in the industrially and medically important fungal genus Aspergillus.</title>
        <authorList>
            <person name="de Vries R.P."/>
            <person name="Riley R."/>
            <person name="Wiebenga A."/>
            <person name="Aguilar-Osorio G."/>
            <person name="Amillis S."/>
            <person name="Uchima C.A."/>
            <person name="Anderluh G."/>
            <person name="Asadollahi M."/>
            <person name="Askin M."/>
            <person name="Barry K."/>
            <person name="Battaglia E."/>
            <person name="Bayram O."/>
            <person name="Benocci T."/>
            <person name="Braus-Stromeyer S.A."/>
            <person name="Caldana C."/>
            <person name="Canovas D."/>
            <person name="Cerqueira G.C."/>
            <person name="Chen F."/>
            <person name="Chen W."/>
            <person name="Choi C."/>
            <person name="Clum A."/>
            <person name="Dos Santos R.A."/>
            <person name="Damasio A.R."/>
            <person name="Diallinas G."/>
            <person name="Emri T."/>
            <person name="Fekete E."/>
            <person name="Flipphi M."/>
            <person name="Freyberg S."/>
            <person name="Gallo A."/>
            <person name="Gournas C."/>
            <person name="Habgood R."/>
            <person name="Hainaut M."/>
            <person name="Harispe M.L."/>
            <person name="Henrissat B."/>
            <person name="Hilden K.S."/>
            <person name="Hope R."/>
            <person name="Hossain A."/>
            <person name="Karabika E."/>
            <person name="Karaffa L."/>
            <person name="Karanyi Z."/>
            <person name="Krasevec N."/>
            <person name="Kuo A."/>
            <person name="Kusch H."/>
            <person name="LaButti K."/>
            <person name="Lagendijk E.L."/>
            <person name="Lapidus A."/>
            <person name="Levasseur A."/>
            <person name="Lindquist E."/>
            <person name="Lipzen A."/>
            <person name="Logrieco A.F."/>
            <person name="MacCabe A."/>
            <person name="Maekelae M.R."/>
            <person name="Malavazi I."/>
            <person name="Melin P."/>
            <person name="Meyer V."/>
            <person name="Mielnichuk N."/>
            <person name="Miskei M."/>
            <person name="Molnar A.P."/>
            <person name="Mule G."/>
            <person name="Ngan C.Y."/>
            <person name="Orejas M."/>
            <person name="Orosz E."/>
            <person name="Ouedraogo J.P."/>
            <person name="Overkamp K.M."/>
            <person name="Park H.-S."/>
            <person name="Perrone G."/>
            <person name="Piumi F."/>
            <person name="Punt P.J."/>
            <person name="Ram A.F."/>
            <person name="Ramon A."/>
            <person name="Rauscher S."/>
            <person name="Record E."/>
            <person name="Riano-Pachon D.M."/>
            <person name="Robert V."/>
            <person name="Roehrig J."/>
            <person name="Ruller R."/>
            <person name="Salamov A."/>
            <person name="Salih N.S."/>
            <person name="Samson R.A."/>
            <person name="Sandor E."/>
            <person name="Sanguinetti M."/>
            <person name="Schuetze T."/>
            <person name="Sepcic K."/>
            <person name="Shelest E."/>
            <person name="Sherlock G."/>
            <person name="Sophianopoulou V."/>
            <person name="Squina F.M."/>
            <person name="Sun H."/>
            <person name="Susca A."/>
            <person name="Todd R.B."/>
            <person name="Tsang A."/>
            <person name="Unkles S.E."/>
            <person name="van de Wiele N."/>
            <person name="van Rossen-Uffink D."/>
            <person name="Oliveira J.V."/>
            <person name="Vesth T.C."/>
            <person name="Visser J."/>
            <person name="Yu J.-H."/>
            <person name="Zhou M."/>
            <person name="Andersen M.R."/>
            <person name="Archer D.B."/>
            <person name="Baker S.E."/>
            <person name="Benoit I."/>
            <person name="Brakhage A.A."/>
            <person name="Braus G.H."/>
            <person name="Fischer R."/>
            <person name="Frisvad J.C."/>
            <person name="Goldman G.H."/>
            <person name="Houbraken J."/>
            <person name="Oakley B."/>
            <person name="Pocsi I."/>
            <person name="Scazzocchio C."/>
            <person name="Seiboth B."/>
            <person name="vanKuyk P.A."/>
            <person name="Wortman J."/>
            <person name="Dyer P.S."/>
            <person name="Grigoriev I.V."/>
        </authorList>
    </citation>
    <scope>NUCLEOTIDE SEQUENCE [LARGE SCALE GENOMIC DNA]</scope>
    <source>
        <strain evidence="2">ITEM 5010</strain>
    </source>
</reference>
<accession>A0A1R3RPH8</accession>
<gene>
    <name evidence="1" type="ORF">ASPCADRAFT_4406</name>
</gene>
<dbReference type="AlphaFoldDB" id="A0A1R3RPH8"/>
<dbReference type="OrthoDB" id="10603914at2759"/>
<organism evidence="1 2">
    <name type="scientific">Aspergillus carbonarius (strain ITEM 5010)</name>
    <dbReference type="NCBI Taxonomy" id="602072"/>
    <lineage>
        <taxon>Eukaryota</taxon>
        <taxon>Fungi</taxon>
        <taxon>Dikarya</taxon>
        <taxon>Ascomycota</taxon>
        <taxon>Pezizomycotina</taxon>
        <taxon>Eurotiomycetes</taxon>
        <taxon>Eurotiomycetidae</taxon>
        <taxon>Eurotiales</taxon>
        <taxon>Aspergillaceae</taxon>
        <taxon>Aspergillus</taxon>
        <taxon>Aspergillus subgen. Circumdati</taxon>
    </lineage>
</organism>
<sequence>MPPTPLTYLAGRFLRPVNVVQIILNPGGTGVLTSSELSNWIWAVAASSEHIARVANLMGPVGDLSSAPHRRDTPFRNVHFGMIGTIGQQLTTGGKAILI</sequence>
<evidence type="ECO:0000313" key="2">
    <source>
        <dbReference type="Proteomes" id="UP000188318"/>
    </source>
</evidence>
<dbReference type="Proteomes" id="UP000188318">
    <property type="component" value="Unassembled WGS sequence"/>
</dbReference>
<keyword evidence="2" id="KW-1185">Reference proteome</keyword>
<name>A0A1R3RPH8_ASPC5</name>